<comment type="caution">
    <text evidence="3">The sequence shown here is derived from an EMBL/GenBank/DDBJ whole genome shotgun (WGS) entry which is preliminary data.</text>
</comment>
<evidence type="ECO:0000256" key="1">
    <source>
        <dbReference type="ARBA" id="ARBA00022801"/>
    </source>
</evidence>
<dbReference type="Pfam" id="PF07859">
    <property type="entry name" value="Abhydrolase_3"/>
    <property type="match status" value="1"/>
</dbReference>
<dbReference type="InterPro" id="IPR013094">
    <property type="entry name" value="AB_hydrolase_3"/>
</dbReference>
<feature type="domain" description="Alpha/beta hydrolase fold-3" evidence="2">
    <location>
        <begin position="28"/>
        <end position="234"/>
    </location>
</feature>
<name>A0AAE5A4L2_9NOCA</name>
<reference evidence="3" key="1">
    <citation type="submission" date="2023-10" db="EMBL/GenBank/DDBJ databases">
        <title>Development of a sustainable strategy for remediation of hydrocarbon-contaminated territories based on the waste exchange concept.</title>
        <authorList>
            <person name="Krivoruchko A."/>
        </authorList>
    </citation>
    <scope>NUCLEOTIDE SEQUENCE</scope>
    <source>
        <strain evidence="3">IEGM 68</strain>
    </source>
</reference>
<protein>
    <submittedName>
        <fullName evidence="3">Alpha/beta hydrolase</fullName>
    </submittedName>
</protein>
<evidence type="ECO:0000313" key="4">
    <source>
        <dbReference type="Proteomes" id="UP001185863"/>
    </source>
</evidence>
<dbReference type="InterPro" id="IPR050300">
    <property type="entry name" value="GDXG_lipolytic_enzyme"/>
</dbReference>
<dbReference type="AlphaFoldDB" id="A0AAE5A4L2"/>
<dbReference type="PANTHER" id="PTHR48081:SF8">
    <property type="entry name" value="ALPHA_BETA HYDROLASE FOLD-3 DOMAIN-CONTAINING PROTEIN-RELATED"/>
    <property type="match status" value="1"/>
</dbReference>
<gene>
    <name evidence="3" type="ORF">R4315_05075</name>
</gene>
<evidence type="ECO:0000259" key="2">
    <source>
        <dbReference type="Pfam" id="PF07859"/>
    </source>
</evidence>
<proteinExistence type="predicted"/>
<dbReference type="InterPro" id="IPR029058">
    <property type="entry name" value="AB_hydrolase_fold"/>
</dbReference>
<organism evidence="3 4">
    <name type="scientific">Rhodococcus oxybenzonivorans</name>
    <dbReference type="NCBI Taxonomy" id="1990687"/>
    <lineage>
        <taxon>Bacteria</taxon>
        <taxon>Bacillati</taxon>
        <taxon>Actinomycetota</taxon>
        <taxon>Actinomycetes</taxon>
        <taxon>Mycobacteriales</taxon>
        <taxon>Nocardiaceae</taxon>
        <taxon>Rhodococcus</taxon>
    </lineage>
</organism>
<dbReference type="EMBL" id="JAWLUP010000006">
    <property type="protein sequence ID" value="MDV7263930.1"/>
    <property type="molecule type" value="Genomic_DNA"/>
</dbReference>
<dbReference type="Proteomes" id="UP001185863">
    <property type="component" value="Unassembled WGS sequence"/>
</dbReference>
<dbReference type="Gene3D" id="3.40.50.1820">
    <property type="entry name" value="alpha/beta hydrolase"/>
    <property type="match status" value="1"/>
</dbReference>
<dbReference type="PANTHER" id="PTHR48081">
    <property type="entry name" value="AB HYDROLASE SUPERFAMILY PROTEIN C4A8.06C"/>
    <property type="match status" value="1"/>
</dbReference>
<keyword evidence="1 3" id="KW-0378">Hydrolase</keyword>
<accession>A0AAE5A4L2</accession>
<dbReference type="GO" id="GO:0016787">
    <property type="term" value="F:hydrolase activity"/>
    <property type="evidence" value="ECO:0007669"/>
    <property type="project" value="UniProtKB-KW"/>
</dbReference>
<dbReference type="SUPFAM" id="SSF53474">
    <property type="entry name" value="alpha/beta-Hydrolases"/>
    <property type="match status" value="1"/>
</dbReference>
<evidence type="ECO:0000313" key="3">
    <source>
        <dbReference type="EMBL" id="MDV7263930.1"/>
    </source>
</evidence>
<sequence>MSDQVIAVSGGNIRVRLLVPRGSVRAVVVYYHGGGWVLGGIEQSELFGRFLADTTGCAVALVDYRLAPEHRFPTAVNDAWAALLWVHEHIERIAGSAAPLIVGGDSAGGTLAAVVTHRAREAAHPRIALQLLVYPATDSNFNRDSYLNSENQLLVTRETIIWFWNHYDPNRSARTDIEAVPLHAPNLAELPPAIVVTAEHDPLRDEAIEYADRLRQAGVAVVSRHYEDQMHGFFTLFGVLPASRSALDFVADEIVHFLTTTAKEISR</sequence>